<protein>
    <recommendedName>
        <fullName evidence="3">Lipoprotein</fullName>
    </recommendedName>
</protein>
<organism evidence="1 2">
    <name type="scientific">Saccharicrinis fermentans DSM 9555 = JCM 21142</name>
    <dbReference type="NCBI Taxonomy" id="869213"/>
    <lineage>
        <taxon>Bacteria</taxon>
        <taxon>Pseudomonadati</taxon>
        <taxon>Bacteroidota</taxon>
        <taxon>Bacteroidia</taxon>
        <taxon>Marinilabiliales</taxon>
        <taxon>Marinilabiliaceae</taxon>
        <taxon>Saccharicrinis</taxon>
    </lineage>
</organism>
<evidence type="ECO:0000313" key="1">
    <source>
        <dbReference type="EMBL" id="GAF05552.1"/>
    </source>
</evidence>
<dbReference type="STRING" id="869213.GCA_000517085_03480"/>
<name>W7YAY0_9BACT</name>
<dbReference type="RefSeq" id="WP_027472882.1">
    <property type="nucleotide sequence ID" value="NZ_BAMD01000096.1"/>
</dbReference>
<evidence type="ECO:0000313" key="2">
    <source>
        <dbReference type="Proteomes" id="UP000019402"/>
    </source>
</evidence>
<dbReference type="Proteomes" id="UP000019402">
    <property type="component" value="Unassembled WGS sequence"/>
</dbReference>
<sequence length="202" mass="23558">MTKIISFTILFVFIIGCSKPDESYLILNDVLCDVIGEGYKYESYISFCERIDSLPVEQDFYLEHRVELPTNEKVVFFDAELTTDIKDREFFNVNSIKLNDLELNTFEGFIKSLGVNTKLDTNQLISNCGYQYGLISDDIIKEIKPSKRIVFFISHIYISNDNKNACFFIEGGQGPDYWDALVFANKNERKWYVSRKIYITDY</sequence>
<keyword evidence="2" id="KW-1185">Reference proteome</keyword>
<comment type="caution">
    <text evidence="1">The sequence shown here is derived from an EMBL/GenBank/DDBJ whole genome shotgun (WGS) entry which is preliminary data.</text>
</comment>
<reference evidence="1 2" key="1">
    <citation type="journal article" date="2014" name="Genome Announc.">
        <title>Draft Genome Sequence of Cytophaga fermentans JCM 21142T, a Facultative Anaerobe Isolated from Marine Mud.</title>
        <authorList>
            <person name="Starns D."/>
            <person name="Oshima K."/>
            <person name="Suda W."/>
            <person name="Iino T."/>
            <person name="Yuki M."/>
            <person name="Inoue J."/>
            <person name="Kitamura K."/>
            <person name="Iida T."/>
            <person name="Darby A."/>
            <person name="Hattori M."/>
            <person name="Ohkuma M."/>
        </authorList>
    </citation>
    <scope>NUCLEOTIDE SEQUENCE [LARGE SCALE GENOMIC DNA]</scope>
    <source>
        <strain evidence="1 2">JCM 21142</strain>
    </source>
</reference>
<accession>W7YAY0</accession>
<evidence type="ECO:0008006" key="3">
    <source>
        <dbReference type="Google" id="ProtNLM"/>
    </source>
</evidence>
<dbReference type="PROSITE" id="PS51257">
    <property type="entry name" value="PROKAR_LIPOPROTEIN"/>
    <property type="match status" value="1"/>
</dbReference>
<dbReference type="EMBL" id="BAMD01000096">
    <property type="protein sequence ID" value="GAF05552.1"/>
    <property type="molecule type" value="Genomic_DNA"/>
</dbReference>
<dbReference type="AlphaFoldDB" id="W7YAY0"/>
<proteinExistence type="predicted"/>
<gene>
    <name evidence="1" type="ORF">JCM21142_104292</name>
</gene>